<name>A0A0E9RDT3_ANGAN</name>
<accession>A0A0E9RDT3</accession>
<sequence length="66" mass="7319">MTSFSLVSASVSPEHTMSLWPSVSRDQILPVIQSPSTKILIQPLHDATCWANHRVSSHCDNLNHLP</sequence>
<protein>
    <submittedName>
        <fullName evidence="1">Uncharacterized protein</fullName>
    </submittedName>
</protein>
<reference evidence="1" key="1">
    <citation type="submission" date="2014-11" db="EMBL/GenBank/DDBJ databases">
        <authorList>
            <person name="Amaro Gonzalez C."/>
        </authorList>
    </citation>
    <scope>NUCLEOTIDE SEQUENCE</scope>
</reference>
<evidence type="ECO:0000313" key="1">
    <source>
        <dbReference type="EMBL" id="JAH26962.1"/>
    </source>
</evidence>
<dbReference type="EMBL" id="GBXM01081615">
    <property type="protein sequence ID" value="JAH26962.1"/>
    <property type="molecule type" value="Transcribed_RNA"/>
</dbReference>
<dbReference type="AlphaFoldDB" id="A0A0E9RDT3"/>
<reference evidence="1" key="2">
    <citation type="journal article" date="2015" name="Fish Shellfish Immunol.">
        <title>Early steps in the European eel (Anguilla anguilla)-Vibrio vulnificus interaction in the gills: Role of the RtxA13 toxin.</title>
        <authorList>
            <person name="Callol A."/>
            <person name="Pajuelo D."/>
            <person name="Ebbesson L."/>
            <person name="Teles M."/>
            <person name="MacKenzie S."/>
            <person name="Amaro C."/>
        </authorList>
    </citation>
    <scope>NUCLEOTIDE SEQUENCE</scope>
</reference>
<proteinExistence type="predicted"/>
<organism evidence="1">
    <name type="scientific">Anguilla anguilla</name>
    <name type="common">European freshwater eel</name>
    <name type="synonym">Muraena anguilla</name>
    <dbReference type="NCBI Taxonomy" id="7936"/>
    <lineage>
        <taxon>Eukaryota</taxon>
        <taxon>Metazoa</taxon>
        <taxon>Chordata</taxon>
        <taxon>Craniata</taxon>
        <taxon>Vertebrata</taxon>
        <taxon>Euteleostomi</taxon>
        <taxon>Actinopterygii</taxon>
        <taxon>Neopterygii</taxon>
        <taxon>Teleostei</taxon>
        <taxon>Anguilliformes</taxon>
        <taxon>Anguillidae</taxon>
        <taxon>Anguilla</taxon>
    </lineage>
</organism>